<dbReference type="GO" id="GO:0015031">
    <property type="term" value="P:protein transport"/>
    <property type="evidence" value="ECO:0007669"/>
    <property type="project" value="UniProtKB-KW"/>
</dbReference>
<sequence>MARPRRRRLSLTPLVDVIFLLLLFFMLSSTFTRFAEVDLVAAGQGGAPAAPDARPLFLQLEPDRLRLNGRELALDGLVEGLDPVEPGQVVLVALRGAVTAQRLTDLLVALRAIPGLGVTVLGAT</sequence>
<keyword evidence="5" id="KW-1133">Transmembrane helix</keyword>
<reference evidence="8 10" key="1">
    <citation type="submission" date="2015-02" db="EMBL/GenBank/DDBJ databases">
        <title>Genome sequene of Rhodovulum sulfidophilum DSM 2351.</title>
        <authorList>
            <person name="Nagao N."/>
        </authorList>
    </citation>
    <scope>NUCLEOTIDE SEQUENCE [LARGE SCALE GENOMIC DNA]</scope>
    <source>
        <strain evidence="8 10">DSM 2351</strain>
    </source>
</reference>
<name>A0A0D6B542_RHOSU</name>
<organism evidence="8 10">
    <name type="scientific">Rhodovulum sulfidophilum</name>
    <name type="common">Rhodobacter sulfidophilus</name>
    <dbReference type="NCBI Taxonomy" id="35806"/>
    <lineage>
        <taxon>Bacteria</taxon>
        <taxon>Pseudomonadati</taxon>
        <taxon>Pseudomonadota</taxon>
        <taxon>Alphaproteobacteria</taxon>
        <taxon>Rhodobacterales</taxon>
        <taxon>Paracoccaceae</taxon>
        <taxon>Rhodovulum</taxon>
    </lineage>
</organism>
<comment type="similarity">
    <text evidence="2 7">Belongs to the ExbD/TolR family.</text>
</comment>
<keyword evidence="6" id="KW-0472">Membrane</keyword>
<dbReference type="GO" id="GO:0005886">
    <property type="term" value="C:plasma membrane"/>
    <property type="evidence" value="ECO:0007669"/>
    <property type="project" value="UniProtKB-SubCell"/>
</dbReference>
<evidence type="ECO:0000256" key="6">
    <source>
        <dbReference type="ARBA" id="ARBA00023136"/>
    </source>
</evidence>
<evidence type="ECO:0000256" key="1">
    <source>
        <dbReference type="ARBA" id="ARBA00004162"/>
    </source>
</evidence>
<evidence type="ECO:0000256" key="4">
    <source>
        <dbReference type="ARBA" id="ARBA00022692"/>
    </source>
</evidence>
<evidence type="ECO:0000313" key="8">
    <source>
        <dbReference type="EMBL" id="BAQ70222.1"/>
    </source>
</evidence>
<dbReference type="PATRIC" id="fig|35806.4.peg.3161"/>
<evidence type="ECO:0000313" key="11">
    <source>
        <dbReference type="Proteomes" id="UP000604473"/>
    </source>
</evidence>
<protein>
    <submittedName>
        <fullName evidence="8">Biopolymer transport protein ExbD/TolR</fullName>
    </submittedName>
    <submittedName>
        <fullName evidence="9">Biopolymer transporter ExbD</fullName>
    </submittedName>
</protein>
<evidence type="ECO:0000256" key="2">
    <source>
        <dbReference type="ARBA" id="ARBA00005811"/>
    </source>
</evidence>
<reference evidence="9 11" key="2">
    <citation type="submission" date="2021-01" db="EMBL/GenBank/DDBJ databases">
        <title>Draft genomes of Rhodovulum sulfidophilum.</title>
        <authorList>
            <person name="Guzman M.S."/>
        </authorList>
    </citation>
    <scope>NUCLEOTIDE SEQUENCE [LARGE SCALE GENOMIC DNA]</scope>
    <source>
        <strain evidence="9 11">AB35</strain>
    </source>
</reference>
<evidence type="ECO:0000256" key="5">
    <source>
        <dbReference type="ARBA" id="ARBA00022989"/>
    </source>
</evidence>
<keyword evidence="11" id="KW-1185">Reference proteome</keyword>
<keyword evidence="7" id="KW-0813">Transport</keyword>
<evidence type="ECO:0000256" key="3">
    <source>
        <dbReference type="ARBA" id="ARBA00022475"/>
    </source>
</evidence>
<dbReference type="Pfam" id="PF02472">
    <property type="entry name" value="ExbD"/>
    <property type="match status" value="1"/>
</dbReference>
<dbReference type="EMBL" id="AP014800">
    <property type="protein sequence ID" value="BAQ70222.1"/>
    <property type="molecule type" value="Genomic_DNA"/>
</dbReference>
<evidence type="ECO:0000313" key="9">
    <source>
        <dbReference type="EMBL" id="MBL3609605.1"/>
    </source>
</evidence>
<dbReference type="RefSeq" id="WP_060835532.1">
    <property type="nucleotide sequence ID" value="NZ_JAESJH010000031.1"/>
</dbReference>
<accession>A0A0D6B542</accession>
<evidence type="ECO:0000313" key="10">
    <source>
        <dbReference type="Proteomes" id="UP000064912"/>
    </source>
</evidence>
<dbReference type="KEGG" id="rsu:NHU_03078"/>
<gene>
    <name evidence="9" type="ORF">JMM60_12465</name>
    <name evidence="8" type="ORF">NHU_03078</name>
</gene>
<dbReference type="EMBL" id="JAESJJ010000016">
    <property type="protein sequence ID" value="MBL3609605.1"/>
    <property type="molecule type" value="Genomic_DNA"/>
</dbReference>
<keyword evidence="3" id="KW-1003">Cell membrane</keyword>
<keyword evidence="4 7" id="KW-0812">Transmembrane</keyword>
<dbReference type="eggNOG" id="COG0848">
    <property type="taxonomic scope" value="Bacteria"/>
</dbReference>
<dbReference type="AlphaFoldDB" id="A0A0D6B542"/>
<dbReference type="Proteomes" id="UP000064912">
    <property type="component" value="Chromosome"/>
</dbReference>
<keyword evidence="7" id="KW-0653">Protein transport</keyword>
<dbReference type="GO" id="GO:0022857">
    <property type="term" value="F:transmembrane transporter activity"/>
    <property type="evidence" value="ECO:0007669"/>
    <property type="project" value="InterPro"/>
</dbReference>
<dbReference type="Proteomes" id="UP000604473">
    <property type="component" value="Unassembled WGS sequence"/>
</dbReference>
<dbReference type="InterPro" id="IPR003400">
    <property type="entry name" value="ExbD"/>
</dbReference>
<evidence type="ECO:0000256" key="7">
    <source>
        <dbReference type="RuleBase" id="RU003879"/>
    </source>
</evidence>
<proteinExistence type="inferred from homology"/>
<comment type="subcellular location">
    <subcellularLocation>
        <location evidence="1">Cell membrane</location>
        <topology evidence="1">Single-pass membrane protein</topology>
    </subcellularLocation>
    <subcellularLocation>
        <location evidence="7">Cell membrane</location>
        <topology evidence="7">Single-pass type II membrane protein</topology>
    </subcellularLocation>
</comment>